<dbReference type="PANTHER" id="PTHR39158">
    <property type="entry name" value="OS08G0560600 PROTEIN"/>
    <property type="match status" value="1"/>
</dbReference>
<dbReference type="RefSeq" id="WP_020154304.1">
    <property type="nucleotide sequence ID" value="NZ_JBAIZG010000019.1"/>
</dbReference>
<dbReference type="Proteomes" id="UP000257014">
    <property type="component" value="Unassembled WGS sequence"/>
</dbReference>
<accession>A0A150L6B7</accession>
<evidence type="ECO:0000313" key="3">
    <source>
        <dbReference type="EMBL" id="REJ27856.1"/>
    </source>
</evidence>
<evidence type="ECO:0000313" key="2">
    <source>
        <dbReference type="EMBL" id="KYD07599.1"/>
    </source>
</evidence>
<dbReference type="InterPro" id="IPR052573">
    <property type="entry name" value="DnaJ_C_subfamily_28"/>
</dbReference>
<name>A0A150L6B7_9BACI</name>
<dbReference type="AlphaFoldDB" id="A0A150L6B7"/>
<reference evidence="2 4" key="1">
    <citation type="submission" date="2016-01" db="EMBL/GenBank/DDBJ databases">
        <title>Draft Genome Sequences of Seven Thermophilic Sporeformers Isolated from Foods.</title>
        <authorList>
            <person name="Berendsen E.M."/>
            <person name="Wells-Bennik M.H."/>
            <person name="Krawcyk A.O."/>
            <person name="De Jong A."/>
            <person name="Holsappel S."/>
            <person name="Eijlander R.T."/>
            <person name="Kuipers O.P."/>
        </authorList>
    </citation>
    <scope>NUCLEOTIDE SEQUENCE [LARGE SCALE GENOMIC DNA]</scope>
    <source>
        <strain evidence="2 4">B4135</strain>
    </source>
</reference>
<evidence type="ECO:0000313" key="4">
    <source>
        <dbReference type="Proteomes" id="UP000075683"/>
    </source>
</evidence>
<comment type="caution">
    <text evidence="2">The sequence shown here is derived from an EMBL/GenBank/DDBJ whole genome shotgun (WGS) entry which is preliminary data.</text>
</comment>
<dbReference type="Pfam" id="PF09350">
    <property type="entry name" value="DJC28_CD"/>
    <property type="match status" value="1"/>
</dbReference>
<dbReference type="PATRIC" id="fig|301148.3.peg.2676"/>
<gene>
    <name evidence="2" type="ORF">B4135_4280</name>
    <name evidence="3" type="ORF">C6P37_10385</name>
</gene>
<dbReference type="EMBL" id="QEWE01000019">
    <property type="protein sequence ID" value="REJ27856.1"/>
    <property type="molecule type" value="Genomic_DNA"/>
</dbReference>
<evidence type="ECO:0000313" key="5">
    <source>
        <dbReference type="Proteomes" id="UP000257014"/>
    </source>
</evidence>
<organism evidence="2 4">
    <name type="scientific">Caldibacillus debilis</name>
    <dbReference type="NCBI Taxonomy" id="301148"/>
    <lineage>
        <taxon>Bacteria</taxon>
        <taxon>Bacillati</taxon>
        <taxon>Bacillota</taxon>
        <taxon>Bacilli</taxon>
        <taxon>Bacillales</taxon>
        <taxon>Bacillaceae</taxon>
        <taxon>Caldibacillus</taxon>
    </lineage>
</organism>
<evidence type="ECO:0000259" key="1">
    <source>
        <dbReference type="Pfam" id="PF09350"/>
    </source>
</evidence>
<feature type="domain" description="DnaJ homologue subfamily C member 28 conserved" evidence="1">
    <location>
        <begin position="9"/>
        <end position="56"/>
    </location>
</feature>
<dbReference type="EMBL" id="LQYT01000147">
    <property type="protein sequence ID" value="KYD07599.1"/>
    <property type="molecule type" value="Genomic_DNA"/>
</dbReference>
<dbReference type="STRING" id="301148.B4135_4280"/>
<proteinExistence type="predicted"/>
<protein>
    <submittedName>
        <fullName evidence="3">DUF1992 domain-containing protein</fullName>
    </submittedName>
</protein>
<dbReference type="Proteomes" id="UP000075683">
    <property type="component" value="Unassembled WGS sequence"/>
</dbReference>
<sequence length="126" mass="14953">MTDFWRVSEEKIREAYQNGEFDDLPGFGKPLELEDLSSVPEELRLAYRLLKNANFTISAEEDKLKQEMLTIEKLIQACGDETERARLQKKLTEKLLRYNQFLSKRRIKTNSSVFKNYAEKLEKRFL</sequence>
<reference evidence="3 5" key="2">
    <citation type="submission" date="2018-03" db="EMBL/GenBank/DDBJ databases">
        <authorList>
            <person name="Keele B.F."/>
        </authorList>
    </citation>
    <scope>NUCLEOTIDE SEQUENCE [LARGE SCALE GENOMIC DNA]</scope>
    <source>
        <strain evidence="3">ZCTH4_d</strain>
    </source>
</reference>
<dbReference type="InterPro" id="IPR018961">
    <property type="entry name" value="DnaJ_homolog_subfam-C_membr-28"/>
</dbReference>
<dbReference type="PANTHER" id="PTHR39158:SF1">
    <property type="entry name" value="DNAJ HOMOLOG SUBFAMILY C MEMBER 28"/>
    <property type="match status" value="1"/>
</dbReference>
<dbReference type="OrthoDB" id="9798476at2"/>